<dbReference type="PANTHER" id="PTHR12900">
    <property type="entry name" value="MITOTIC AND DNA DAMAGE CHECKPOINT PROTEIN HUS1"/>
    <property type="match status" value="1"/>
</dbReference>
<reference evidence="5" key="1">
    <citation type="submission" date="2016-04" db="EMBL/GenBank/DDBJ databases">
        <authorList>
            <person name="Nguyen H.D."/>
            <person name="Samba Siva P."/>
            <person name="Cullis J."/>
            <person name="Levesque C.A."/>
            <person name="Hambleton S."/>
        </authorList>
    </citation>
    <scope>NUCLEOTIDE SEQUENCE</scope>
    <source>
        <strain evidence="5">DAOMC 236422</strain>
    </source>
</reference>
<dbReference type="GO" id="GO:0005730">
    <property type="term" value="C:nucleolus"/>
    <property type="evidence" value="ECO:0007669"/>
    <property type="project" value="InterPro"/>
</dbReference>
<dbReference type="GO" id="GO:0033314">
    <property type="term" value="P:mitotic DNA replication checkpoint signaling"/>
    <property type="evidence" value="ECO:0007669"/>
    <property type="project" value="TreeGrafter"/>
</dbReference>
<organism evidence="5 6">
    <name type="scientific">Tilletia walkeri</name>
    <dbReference type="NCBI Taxonomy" id="117179"/>
    <lineage>
        <taxon>Eukaryota</taxon>
        <taxon>Fungi</taxon>
        <taxon>Dikarya</taxon>
        <taxon>Basidiomycota</taxon>
        <taxon>Ustilaginomycotina</taxon>
        <taxon>Exobasidiomycetes</taxon>
        <taxon>Tilletiales</taxon>
        <taxon>Tilletiaceae</taxon>
        <taxon>Tilletia</taxon>
    </lineage>
</organism>
<dbReference type="InterPro" id="IPR007150">
    <property type="entry name" value="HUS1/Mec3"/>
</dbReference>
<protein>
    <recommendedName>
        <fullName evidence="4">Checkpoint protein</fullName>
    </recommendedName>
</protein>
<accession>A0A8X7N581</accession>
<gene>
    <name evidence="5" type="ORF">A4X09_0g6385</name>
</gene>
<comment type="similarity">
    <text evidence="2 4">Belongs to the HUS1 family.</text>
</comment>
<dbReference type="EMBL" id="LWDG02000404">
    <property type="protein sequence ID" value="KAE8265956.1"/>
    <property type="molecule type" value="Genomic_DNA"/>
</dbReference>
<dbReference type="SUPFAM" id="SSF55979">
    <property type="entry name" value="DNA clamp"/>
    <property type="match status" value="1"/>
</dbReference>
<name>A0A8X7N581_9BASI</name>
<evidence type="ECO:0000313" key="5">
    <source>
        <dbReference type="EMBL" id="KAE8265956.1"/>
    </source>
</evidence>
<evidence type="ECO:0000256" key="4">
    <source>
        <dbReference type="PIRNR" id="PIRNR011312"/>
    </source>
</evidence>
<keyword evidence="6" id="KW-1185">Reference proteome</keyword>
<dbReference type="GO" id="GO:0006289">
    <property type="term" value="P:nucleotide-excision repair"/>
    <property type="evidence" value="ECO:0007669"/>
    <property type="project" value="TreeGrafter"/>
</dbReference>
<dbReference type="Proteomes" id="UP000078113">
    <property type="component" value="Unassembled WGS sequence"/>
</dbReference>
<evidence type="ECO:0000313" key="6">
    <source>
        <dbReference type="Proteomes" id="UP000078113"/>
    </source>
</evidence>
<keyword evidence="3" id="KW-0539">Nucleus</keyword>
<dbReference type="PANTHER" id="PTHR12900:SF0">
    <property type="entry name" value="CHECKPOINT PROTEIN"/>
    <property type="match status" value="1"/>
</dbReference>
<evidence type="ECO:0000256" key="3">
    <source>
        <dbReference type="ARBA" id="ARBA00023242"/>
    </source>
</evidence>
<evidence type="ECO:0000256" key="2">
    <source>
        <dbReference type="ARBA" id="ARBA00005563"/>
    </source>
</evidence>
<dbReference type="GO" id="GO:0030896">
    <property type="term" value="C:checkpoint clamp complex"/>
    <property type="evidence" value="ECO:0007669"/>
    <property type="project" value="InterPro"/>
</dbReference>
<comment type="caution">
    <text evidence="5">The sequence shown here is derived from an EMBL/GenBank/DDBJ whole genome shotgun (WGS) entry which is preliminary data.</text>
</comment>
<dbReference type="GO" id="GO:0031573">
    <property type="term" value="P:mitotic intra-S DNA damage checkpoint signaling"/>
    <property type="evidence" value="ECO:0007669"/>
    <property type="project" value="TreeGrafter"/>
</dbReference>
<dbReference type="GO" id="GO:0044778">
    <property type="term" value="P:meiotic DNA integrity checkpoint signaling"/>
    <property type="evidence" value="ECO:0007669"/>
    <property type="project" value="TreeGrafter"/>
</dbReference>
<dbReference type="Gene3D" id="3.70.10.10">
    <property type="match status" value="1"/>
</dbReference>
<reference evidence="5" key="2">
    <citation type="journal article" date="2019" name="IMA Fungus">
        <title>Genome sequencing and comparison of five Tilletia species to identify candidate genes for the detection of regulated species infecting wheat.</title>
        <authorList>
            <person name="Nguyen H.D.T."/>
            <person name="Sultana T."/>
            <person name="Kesanakurti P."/>
            <person name="Hambleton S."/>
        </authorList>
    </citation>
    <scope>NUCLEOTIDE SEQUENCE</scope>
    <source>
        <strain evidence="5">DAOMC 236422</strain>
    </source>
</reference>
<dbReference type="GO" id="GO:0000723">
    <property type="term" value="P:telomere maintenance"/>
    <property type="evidence" value="ECO:0007669"/>
    <property type="project" value="TreeGrafter"/>
</dbReference>
<dbReference type="Pfam" id="PF04005">
    <property type="entry name" value="Hus1"/>
    <property type="match status" value="1"/>
</dbReference>
<dbReference type="AlphaFoldDB" id="A0A8X7N581"/>
<dbReference type="GO" id="GO:0000724">
    <property type="term" value="P:double-strand break repair via homologous recombination"/>
    <property type="evidence" value="ECO:0007669"/>
    <property type="project" value="TreeGrafter"/>
</dbReference>
<sequence>MRFRATLIDVGTLSRIAQSVNKVSNRCILSLGRENFYIICEEFFDGFRIESHNNNKIFVEIATETFLKALRSGLNATDLTMRLAKNVNNTPLLSFNIVSSSHTGARLVVVQDVLIRILKPTEMERIIEPLCPPPDIHITLPPLLKLRTVCDRMKALSGVVHVSANRQGKFKLRIQEDEITMETCWRNLQHPDMDLAPVELETAEEVFRGVALELKSVARFLGSYVVETTTIAAICKDHCAIFYVYIGDVKKGKGTMSFFIPGVEID</sequence>
<dbReference type="GO" id="GO:0035861">
    <property type="term" value="C:site of double-strand break"/>
    <property type="evidence" value="ECO:0007669"/>
    <property type="project" value="TreeGrafter"/>
</dbReference>
<evidence type="ECO:0000256" key="1">
    <source>
        <dbReference type="ARBA" id="ARBA00004123"/>
    </source>
</evidence>
<comment type="subcellular location">
    <subcellularLocation>
        <location evidence="1">Nucleus</location>
    </subcellularLocation>
</comment>
<proteinExistence type="inferred from homology"/>
<dbReference type="InterPro" id="IPR016580">
    <property type="entry name" value="HUS1"/>
</dbReference>
<dbReference type="InterPro" id="IPR046938">
    <property type="entry name" value="DNA_clamp_sf"/>
</dbReference>
<dbReference type="PIRSF" id="PIRSF011312">
    <property type="entry name" value="Cell_cycle_HUS1"/>
    <property type="match status" value="1"/>
</dbReference>